<organism evidence="2 3">
    <name type="scientific">Ephemerocybe angulata</name>
    <dbReference type="NCBI Taxonomy" id="980116"/>
    <lineage>
        <taxon>Eukaryota</taxon>
        <taxon>Fungi</taxon>
        <taxon>Dikarya</taxon>
        <taxon>Basidiomycota</taxon>
        <taxon>Agaricomycotina</taxon>
        <taxon>Agaricomycetes</taxon>
        <taxon>Agaricomycetidae</taxon>
        <taxon>Agaricales</taxon>
        <taxon>Agaricineae</taxon>
        <taxon>Psathyrellaceae</taxon>
        <taxon>Ephemerocybe</taxon>
    </lineage>
</organism>
<keyword evidence="1" id="KW-0732">Signal</keyword>
<protein>
    <submittedName>
        <fullName evidence="2">Uncharacterized protein</fullName>
    </submittedName>
</protein>
<accession>A0A8H6HZN5</accession>
<dbReference type="Proteomes" id="UP000521943">
    <property type="component" value="Unassembled WGS sequence"/>
</dbReference>
<reference evidence="2 3" key="1">
    <citation type="submission" date="2020-07" db="EMBL/GenBank/DDBJ databases">
        <title>Comparative genomics of pyrophilous fungi reveals a link between fire events and developmental genes.</title>
        <authorList>
            <consortium name="DOE Joint Genome Institute"/>
            <person name="Steindorff A.S."/>
            <person name="Carver A."/>
            <person name="Calhoun S."/>
            <person name="Stillman K."/>
            <person name="Liu H."/>
            <person name="Lipzen A."/>
            <person name="Pangilinan J."/>
            <person name="Labutti K."/>
            <person name="Bruns T.D."/>
            <person name="Grigoriev I.V."/>
        </authorList>
    </citation>
    <scope>NUCLEOTIDE SEQUENCE [LARGE SCALE GENOMIC DNA]</scope>
    <source>
        <strain evidence="2 3">CBS 144469</strain>
    </source>
</reference>
<evidence type="ECO:0000256" key="1">
    <source>
        <dbReference type="SAM" id="SignalP"/>
    </source>
</evidence>
<feature type="signal peptide" evidence="1">
    <location>
        <begin position="1"/>
        <end position="24"/>
    </location>
</feature>
<keyword evidence="3" id="KW-1185">Reference proteome</keyword>
<sequence>MKVNCALVASLLVGVCDLLTGVRAYSDYNAELDARDNVDYLSTRDFAYEYQKLDAREPAAIEVPFHPSIRDFLEEAAVMYRRGGRLSICRGKPLGEVNLSVGPPVTTLVHNQWKIRVYDKDTGASIKKRISELLKGEFIKIFSTTYTLKIGDLDTIYESANHLGDGQNFVDVAAPLLACQLDNPSRDIKVWAGGQK</sequence>
<proteinExistence type="predicted"/>
<name>A0A8H6HZN5_9AGAR</name>
<gene>
    <name evidence="2" type="ORF">DFP72DRAFT_1067018</name>
</gene>
<dbReference type="AlphaFoldDB" id="A0A8H6HZN5"/>
<feature type="chain" id="PRO_5034520580" evidence="1">
    <location>
        <begin position="25"/>
        <end position="196"/>
    </location>
</feature>
<comment type="caution">
    <text evidence="2">The sequence shown here is derived from an EMBL/GenBank/DDBJ whole genome shotgun (WGS) entry which is preliminary data.</text>
</comment>
<dbReference type="EMBL" id="JACGCI010000027">
    <property type="protein sequence ID" value="KAF6756210.1"/>
    <property type="molecule type" value="Genomic_DNA"/>
</dbReference>
<evidence type="ECO:0000313" key="3">
    <source>
        <dbReference type="Proteomes" id="UP000521943"/>
    </source>
</evidence>
<evidence type="ECO:0000313" key="2">
    <source>
        <dbReference type="EMBL" id="KAF6756210.1"/>
    </source>
</evidence>